<feature type="compositionally biased region" description="Basic and acidic residues" evidence="1">
    <location>
        <begin position="136"/>
        <end position="153"/>
    </location>
</feature>
<name>A0A9P5E2N6_9HYPO</name>
<dbReference type="OrthoDB" id="194358at2759"/>
<evidence type="ECO:0000313" key="3">
    <source>
        <dbReference type="Proteomes" id="UP000730481"/>
    </source>
</evidence>
<feature type="region of interest" description="Disordered" evidence="1">
    <location>
        <begin position="24"/>
        <end position="169"/>
    </location>
</feature>
<dbReference type="EMBL" id="PVQB02000081">
    <property type="protein sequence ID" value="KAF4343769.1"/>
    <property type="molecule type" value="Genomic_DNA"/>
</dbReference>
<dbReference type="Proteomes" id="UP000730481">
    <property type="component" value="Unassembled WGS sequence"/>
</dbReference>
<organism evidence="2 3">
    <name type="scientific">Fusarium beomiforme</name>
    <dbReference type="NCBI Taxonomy" id="44412"/>
    <lineage>
        <taxon>Eukaryota</taxon>
        <taxon>Fungi</taxon>
        <taxon>Dikarya</taxon>
        <taxon>Ascomycota</taxon>
        <taxon>Pezizomycotina</taxon>
        <taxon>Sordariomycetes</taxon>
        <taxon>Hypocreomycetidae</taxon>
        <taxon>Hypocreales</taxon>
        <taxon>Nectriaceae</taxon>
        <taxon>Fusarium</taxon>
        <taxon>Fusarium burgessii species complex</taxon>
    </lineage>
</organism>
<feature type="compositionally biased region" description="Basic and acidic residues" evidence="1">
    <location>
        <begin position="229"/>
        <end position="238"/>
    </location>
</feature>
<reference evidence="2" key="2">
    <citation type="submission" date="2020-02" db="EMBL/GenBank/DDBJ databases">
        <title>Identification and distribution of gene clusters putatively required for synthesis of sphingolipid metabolism inhibitors in phylogenetically diverse species of the filamentous fungus Fusarium.</title>
        <authorList>
            <person name="Kim H.-S."/>
            <person name="Busman M."/>
            <person name="Brown D.W."/>
            <person name="Divon H."/>
            <person name="Uhlig S."/>
            <person name="Proctor R.H."/>
        </authorList>
    </citation>
    <scope>NUCLEOTIDE SEQUENCE</scope>
    <source>
        <strain evidence="2">NRRL 25174</strain>
    </source>
</reference>
<feature type="region of interest" description="Disordered" evidence="1">
    <location>
        <begin position="226"/>
        <end position="264"/>
    </location>
</feature>
<gene>
    <name evidence="2" type="ORF">FBEOM_2271</name>
</gene>
<dbReference type="AlphaFoldDB" id="A0A9P5E2N6"/>
<proteinExistence type="predicted"/>
<feature type="compositionally biased region" description="Basic and acidic residues" evidence="1">
    <location>
        <begin position="160"/>
        <end position="169"/>
    </location>
</feature>
<comment type="caution">
    <text evidence="2">The sequence shown here is derived from an EMBL/GenBank/DDBJ whole genome shotgun (WGS) entry which is preliminary data.</text>
</comment>
<feature type="compositionally biased region" description="Polar residues" evidence="1">
    <location>
        <begin position="34"/>
        <end position="61"/>
    </location>
</feature>
<sequence length="748" mass="83164">MLSTGRRVKSRIAELQQRVAQYEGITGSIEAPEPQQQPASHNGSGHPSLSHRTSSATSNDPRNGAIESPGSTTSQRRDSKGTSNHNINPILFSRDSLAKGFPANYQMPEPAATQSQESSRELETHRTSQKATDCSDIDKAPEATRVQQDREFETNSITRRNIDGSDRQKNTFDQNWSFSLSQHFPTLLSTTAPLPHSFTTGGIDEESELDFLIGNTEVDTWKSCSYDKSTGRDQRPPHEAFPATRAESASVRLPSYAQSSHSSKVDSTASLNDRIGRVMECVGATGFESFDDVVTSYYCDEFEGGSKLFHEQRFSRLRRLPAVLTDILEGARKWDPAEHRGVSEEVLKEADAVLLLEGSQTWLAVKPLVDYVTVGRQNSLAAHLHQNLGTVIPTEIIIVTKRVITKTHVTAAIYPSTVTIHFTFTETSTETANGTHPTATSIVFDPVIITSTRTNTFTAITPVNITNTVGATTTIAPPMGFTAILENQRKKHTKPYGKPRAISGSTVPLWAQRVKCTHELPLYLTKTISNQFAIGDITDYPSPIRRTQYYNTTFVTTLYPTSANTTVTTTIRETTTKWVETKTKTTVTDTYEIDIVYPTHTMYAACHEHNILLVANRGNRVWAWKEQKTDREITLIGHNMSRTDCCSQCMKRPNCRVSMLGPVGGLPMSNDKTCSVWLTPDRSKCLDKKGDPVQPLYAYFMTTVSFPPVYVYSNGPCGQLLNGGDIHKKGKWADEDKDQFYWVGSYEQ</sequence>
<evidence type="ECO:0000256" key="1">
    <source>
        <dbReference type="SAM" id="MobiDB-lite"/>
    </source>
</evidence>
<keyword evidence="3" id="KW-1185">Reference proteome</keyword>
<protein>
    <submittedName>
        <fullName evidence="2">Uncharacterized protein</fullName>
    </submittedName>
</protein>
<evidence type="ECO:0000313" key="2">
    <source>
        <dbReference type="EMBL" id="KAF4343769.1"/>
    </source>
</evidence>
<reference evidence="2" key="1">
    <citation type="journal article" date="2017" name="Mycologia">
        <title>Fusarium algeriense, sp. nov., a novel toxigenic crown rot pathogen of durum wheat from Algeria is nested in the Fusarium burgessii species complex.</title>
        <authorList>
            <person name="Laraba I."/>
            <person name="Keddad A."/>
            <person name="Boureghda H."/>
            <person name="Abdallah N."/>
            <person name="Vaughan M.M."/>
            <person name="Proctor R.H."/>
            <person name="Busman M."/>
            <person name="O'Donnell K."/>
        </authorList>
    </citation>
    <scope>NUCLEOTIDE SEQUENCE</scope>
    <source>
        <strain evidence="2">NRRL 25174</strain>
    </source>
</reference>
<accession>A0A9P5E2N6</accession>